<feature type="chain" id="PRO_5045941802" description="F-box domain-containing protein" evidence="1">
    <location>
        <begin position="21"/>
        <end position="406"/>
    </location>
</feature>
<dbReference type="EMBL" id="OZ037949">
    <property type="protein sequence ID" value="CAL1711814.1"/>
    <property type="molecule type" value="Genomic_DNA"/>
</dbReference>
<dbReference type="SUPFAM" id="SSF81383">
    <property type="entry name" value="F-box domain"/>
    <property type="match status" value="1"/>
</dbReference>
<feature type="signal peptide" evidence="1">
    <location>
        <begin position="1"/>
        <end position="20"/>
    </location>
</feature>
<sequence length="406" mass="46467">MMLRLLPLELLEIIVSFLHGSKTDLKACSLVHSSWLEISRKRLFSSIRWTVSLYECSNCSDRLLPALLGSLSKFVTYVKQLTIIGNGLDDNMPRLPISLLIIVVQKLPALRILRLDKIILPLDFFHDGAENLVLRSLRTLIMGGDVFLDLDVNHKTTLNTFTLFPALFELRFEDIIWVHSNEWRPNLDILPNLQKLAFSFGSSDNSPVPFLDMVAALVPSHGLREIYTEYVPAEGCQCVADILQRSRDSVKHLMLRVDEFEPWTPVKWMTIGQQLSQLTSLQTFSTVVTLCHWYLPEELDLSWDDPLSLISLIPISTKNVIVVLEHYKQFDVDPLPWHRIGSALQHVSSLRQLVLIVGEISVKEGDYYWEELSDAVGPRDLRRFVTLGRNTSDEDSMPMLITKKWC</sequence>
<gene>
    <name evidence="2" type="ORF">GFSPODELE1_LOCUS8513</name>
</gene>
<protein>
    <recommendedName>
        <fullName evidence="4">F-box domain-containing protein</fullName>
    </recommendedName>
</protein>
<keyword evidence="1" id="KW-0732">Signal</keyword>
<accession>A0ABP1DX45</accession>
<dbReference type="InterPro" id="IPR036047">
    <property type="entry name" value="F-box-like_dom_sf"/>
</dbReference>
<dbReference type="Proteomes" id="UP001497453">
    <property type="component" value="Chromosome 6"/>
</dbReference>
<name>A0ABP1DX45_9APHY</name>
<organism evidence="2 3">
    <name type="scientific">Somion occarium</name>
    <dbReference type="NCBI Taxonomy" id="3059160"/>
    <lineage>
        <taxon>Eukaryota</taxon>
        <taxon>Fungi</taxon>
        <taxon>Dikarya</taxon>
        <taxon>Basidiomycota</taxon>
        <taxon>Agaricomycotina</taxon>
        <taxon>Agaricomycetes</taxon>
        <taxon>Polyporales</taxon>
        <taxon>Cerrenaceae</taxon>
        <taxon>Somion</taxon>
    </lineage>
</organism>
<evidence type="ECO:0008006" key="4">
    <source>
        <dbReference type="Google" id="ProtNLM"/>
    </source>
</evidence>
<proteinExistence type="predicted"/>
<keyword evidence="3" id="KW-1185">Reference proteome</keyword>
<reference evidence="3" key="1">
    <citation type="submission" date="2024-04" db="EMBL/GenBank/DDBJ databases">
        <authorList>
            <person name="Shaw F."/>
            <person name="Minotto A."/>
        </authorList>
    </citation>
    <scope>NUCLEOTIDE SEQUENCE [LARGE SCALE GENOMIC DNA]</scope>
</reference>
<evidence type="ECO:0000313" key="2">
    <source>
        <dbReference type="EMBL" id="CAL1711814.1"/>
    </source>
</evidence>
<evidence type="ECO:0000313" key="3">
    <source>
        <dbReference type="Proteomes" id="UP001497453"/>
    </source>
</evidence>
<evidence type="ECO:0000256" key="1">
    <source>
        <dbReference type="SAM" id="SignalP"/>
    </source>
</evidence>